<feature type="domain" description="Heterokaryon incompatibility" evidence="1">
    <location>
        <begin position="49"/>
        <end position="218"/>
    </location>
</feature>
<dbReference type="Pfam" id="PF06985">
    <property type="entry name" value="HET"/>
    <property type="match status" value="1"/>
</dbReference>
<dbReference type="PANTHER" id="PTHR24148:SF64">
    <property type="entry name" value="HETEROKARYON INCOMPATIBILITY DOMAIN-CONTAINING PROTEIN"/>
    <property type="match status" value="1"/>
</dbReference>
<dbReference type="STRING" id="100816.A0A175W456"/>
<protein>
    <submittedName>
        <fullName evidence="2">Heterokaryon incompatibility protein 6, OR allele</fullName>
    </submittedName>
</protein>
<dbReference type="InterPro" id="IPR052895">
    <property type="entry name" value="HetReg/Transcr_Mod"/>
</dbReference>
<evidence type="ECO:0000259" key="1">
    <source>
        <dbReference type="Pfam" id="PF06985"/>
    </source>
</evidence>
<dbReference type="VEuPathDB" id="FungiDB:MMYC01_207002"/>
<dbReference type="PANTHER" id="PTHR24148">
    <property type="entry name" value="ANKYRIN REPEAT DOMAIN-CONTAINING PROTEIN 39 HOMOLOG-RELATED"/>
    <property type="match status" value="1"/>
</dbReference>
<accession>A0A175W456</accession>
<evidence type="ECO:0000313" key="2">
    <source>
        <dbReference type="EMBL" id="KXX78355.1"/>
    </source>
</evidence>
<proteinExistence type="predicted"/>
<evidence type="ECO:0000313" key="3">
    <source>
        <dbReference type="Proteomes" id="UP000078237"/>
    </source>
</evidence>
<name>A0A175W456_9PEZI</name>
<reference evidence="2 3" key="1">
    <citation type="journal article" date="2016" name="Genome Announc.">
        <title>Genome Sequence of Madurella mycetomatis mm55, Isolated from a Human Mycetoma Case in Sudan.</title>
        <authorList>
            <person name="Smit S."/>
            <person name="Derks M.F."/>
            <person name="Bervoets S."/>
            <person name="Fahal A."/>
            <person name="van Leeuwen W."/>
            <person name="van Belkum A."/>
            <person name="van de Sande W.W."/>
        </authorList>
    </citation>
    <scope>NUCLEOTIDE SEQUENCE [LARGE SCALE GENOMIC DNA]</scope>
    <source>
        <strain evidence="3">mm55</strain>
    </source>
</reference>
<keyword evidence="3" id="KW-1185">Reference proteome</keyword>
<dbReference type="EMBL" id="LCTW02000123">
    <property type="protein sequence ID" value="KXX78355.1"/>
    <property type="molecule type" value="Genomic_DNA"/>
</dbReference>
<dbReference type="AlphaFoldDB" id="A0A175W456"/>
<comment type="caution">
    <text evidence="2">The sequence shown here is derived from an EMBL/GenBank/DDBJ whole genome shotgun (WGS) entry which is preliminary data.</text>
</comment>
<gene>
    <name evidence="2" type="ORF">MMYC01_207002</name>
</gene>
<dbReference type="InterPro" id="IPR010730">
    <property type="entry name" value="HET"/>
</dbReference>
<sequence length="444" mass="49566">MSADAKTLSYPPLPSGVDAIRILTLAPGGFDDPLVCSLRTVAFSTKPRYVALSYTWGDPYPDSSSLHLPTSNAGSGDKSITEPLPFEITVNSQPFRVHRNLYVCLLHLRSTTHPLPLWVDAVCINQQDMEERNNQVAMMSFIYSRAQKVVAWVGIREFNDRSSWVRVMSAERKSGAAHQLAASLANGTKLNRSNPPDHGTLYRVARSAYWTRLWIVQEACLAYSLLIVFGAKVWTFEEIEGWGVWKTLISENPRGGIVPGLREMLQLVEARSSKHTDDMKFERLVERFAKQACTDLKDRVYGLLGLANDVHASAGTAGSTNPVEEYIRCLDLEQPDPPEPRRGVGRVVVNYNRSFYDIWKDAVKFVLFRARAMDRLWHPSRDTDPVPQNVSAILEQERRISVMRTAGIIQTALGGKVGDELKLSKDMGQPVSIDGKDEVAIPAP</sequence>
<dbReference type="OrthoDB" id="4589134at2759"/>
<organism evidence="2 3">
    <name type="scientific">Madurella mycetomatis</name>
    <dbReference type="NCBI Taxonomy" id="100816"/>
    <lineage>
        <taxon>Eukaryota</taxon>
        <taxon>Fungi</taxon>
        <taxon>Dikarya</taxon>
        <taxon>Ascomycota</taxon>
        <taxon>Pezizomycotina</taxon>
        <taxon>Sordariomycetes</taxon>
        <taxon>Sordariomycetidae</taxon>
        <taxon>Sordariales</taxon>
        <taxon>Sordariales incertae sedis</taxon>
        <taxon>Madurella</taxon>
    </lineage>
</organism>
<dbReference type="Proteomes" id="UP000078237">
    <property type="component" value="Unassembled WGS sequence"/>
</dbReference>